<accession>A0ABM5PR29</accession>
<proteinExistence type="predicted"/>
<sequence length="213" mass="22822">MTVQAYDALRTFIDSTSTESESLASARAHAEEFSLRIPDSSVGQLLTTLAASAAGEKVQTVAITPAASVVGLYLFDGLSDSGIVTCIDPEVEHQSHAKSTFRDAGYSPSRVRFLPSRPLDVMGRLATEAYHVIYADVPTLDLPAVIKAAWPLIARRGTLVLPDALLDATIADTSRTDRVTVAAREADEFVRSLEDAHVTRLPLGSGLTLVTKR</sequence>
<evidence type="ECO:0000313" key="2">
    <source>
        <dbReference type="Proteomes" id="UP000019226"/>
    </source>
</evidence>
<dbReference type="GO" id="GO:0032259">
    <property type="term" value="P:methylation"/>
    <property type="evidence" value="ECO:0007669"/>
    <property type="project" value="UniProtKB-KW"/>
</dbReference>
<evidence type="ECO:0000313" key="1">
    <source>
        <dbReference type="EMBL" id="AHI20362.1"/>
    </source>
</evidence>
<dbReference type="GeneID" id="82877932"/>
<name>A0ABM5PR29_9CORY</name>
<dbReference type="Proteomes" id="UP000019226">
    <property type="component" value="Chromosome"/>
</dbReference>
<dbReference type="InterPro" id="IPR029063">
    <property type="entry name" value="SAM-dependent_MTases_sf"/>
</dbReference>
<dbReference type="Gene3D" id="3.40.50.150">
    <property type="entry name" value="Vaccinia Virus protein VP39"/>
    <property type="match status" value="1"/>
</dbReference>
<keyword evidence="1" id="KW-0808">Transferase</keyword>
<dbReference type="SUPFAM" id="SSF53335">
    <property type="entry name" value="S-adenosyl-L-methionine-dependent methyltransferases"/>
    <property type="match status" value="1"/>
</dbReference>
<organism evidence="1 2">
    <name type="scientific">Corynebacterium casei LMG S-19264</name>
    <dbReference type="NCBI Taxonomy" id="1285583"/>
    <lineage>
        <taxon>Bacteria</taxon>
        <taxon>Bacillati</taxon>
        <taxon>Actinomycetota</taxon>
        <taxon>Actinomycetes</taxon>
        <taxon>Mycobacteriales</taxon>
        <taxon>Corynebacteriaceae</taxon>
        <taxon>Corynebacterium</taxon>
    </lineage>
</organism>
<gene>
    <name evidence="1" type="ORF">CCASEI_08995</name>
</gene>
<dbReference type="EMBL" id="CP004350">
    <property type="protein sequence ID" value="AHI20362.1"/>
    <property type="molecule type" value="Genomic_DNA"/>
</dbReference>
<keyword evidence="2" id="KW-1185">Reference proteome</keyword>
<dbReference type="RefSeq" id="WP_006822901.1">
    <property type="nucleotide sequence ID" value="NZ_CP004350.1"/>
</dbReference>
<dbReference type="GO" id="GO:0008168">
    <property type="term" value="F:methyltransferase activity"/>
    <property type="evidence" value="ECO:0007669"/>
    <property type="project" value="UniProtKB-KW"/>
</dbReference>
<reference evidence="2" key="1">
    <citation type="submission" date="2013-02" db="EMBL/GenBank/DDBJ databases">
        <title>The complete genome sequence of Corynebacterium casei LMG S-19264 (=DSM 44701).</title>
        <authorList>
            <person name="Ruckert C."/>
            <person name="Albersmeier A."/>
            <person name="Kalinowski J."/>
        </authorList>
    </citation>
    <scope>NUCLEOTIDE SEQUENCE [LARGE SCALE GENOMIC DNA]</scope>
    <source>
        <strain evidence="2">LMG S-19264</strain>
    </source>
</reference>
<keyword evidence="1" id="KW-0489">Methyltransferase</keyword>
<protein>
    <submittedName>
        <fullName evidence="1">Methyltransferase</fullName>
    </submittedName>
</protein>